<reference evidence="2" key="2">
    <citation type="submission" date="2019-02" db="EMBL/GenBank/DDBJ databases">
        <title>Opniocepnalus argus Var Kimnra genome.</title>
        <authorList>
            <person name="Zhou C."/>
            <person name="Xiao S."/>
        </authorList>
    </citation>
    <scope>NUCLEOTIDE SEQUENCE [LARGE SCALE GENOMIC DNA]</scope>
</reference>
<dbReference type="Proteomes" id="UP000503349">
    <property type="component" value="Chromosome 17"/>
</dbReference>
<gene>
    <name evidence="1" type="ORF">EXN66_Car017462</name>
</gene>
<evidence type="ECO:0000313" key="2">
    <source>
        <dbReference type="Proteomes" id="UP000503349"/>
    </source>
</evidence>
<dbReference type="PANTHER" id="PTHR46238:SF8">
    <property type="entry name" value="ENDONUCLEASE_EXONUCLEASE_PHOSPHATASE DOMAIN-CONTAINING PROTEIN"/>
    <property type="match status" value="1"/>
</dbReference>
<sequence length="127" mass="15251">MLETVPLKKRQEAKQEVAELKMLRFSLGVTRMDRIRNEDIRGTAHVRCFGDKVREARLRWFGHVQRRNCEYIGRRMVRLELPGSRSRERTKRTFTDVVREDMKLVGVREEDAEDRVRWRHMSHCGDP</sequence>
<name>A0A6G1QH55_CHAAH</name>
<reference evidence="1 2" key="1">
    <citation type="submission" date="2019-02" db="EMBL/GenBank/DDBJ databases">
        <title>Opniocepnalus argus genome.</title>
        <authorList>
            <person name="Zhou C."/>
            <person name="Xiao S."/>
        </authorList>
    </citation>
    <scope>NUCLEOTIDE SEQUENCE [LARGE SCALE GENOMIC DNA]</scope>
    <source>
        <strain evidence="1">OARG1902GOOAL</strain>
        <tissue evidence="1">Muscle</tissue>
    </source>
</reference>
<protein>
    <submittedName>
        <fullName evidence="1">Uncharacterized protein</fullName>
    </submittedName>
</protein>
<dbReference type="PANTHER" id="PTHR46238">
    <property type="entry name" value="REVERSE TRANSCRIPTASE DOMAIN-CONTAINING PROTEIN"/>
    <property type="match status" value="1"/>
</dbReference>
<dbReference type="EMBL" id="CM015728">
    <property type="protein sequence ID" value="KAF3701774.1"/>
    <property type="molecule type" value="Genomic_DNA"/>
</dbReference>
<proteinExistence type="predicted"/>
<keyword evidence="2" id="KW-1185">Reference proteome</keyword>
<evidence type="ECO:0000313" key="1">
    <source>
        <dbReference type="EMBL" id="KAF3701774.1"/>
    </source>
</evidence>
<dbReference type="AlphaFoldDB" id="A0A6G1QH55"/>
<accession>A0A6G1QH55</accession>
<organism evidence="1 2">
    <name type="scientific">Channa argus</name>
    <name type="common">Northern snakehead</name>
    <name type="synonym">Ophicephalus argus</name>
    <dbReference type="NCBI Taxonomy" id="215402"/>
    <lineage>
        <taxon>Eukaryota</taxon>
        <taxon>Metazoa</taxon>
        <taxon>Chordata</taxon>
        <taxon>Craniata</taxon>
        <taxon>Vertebrata</taxon>
        <taxon>Euteleostomi</taxon>
        <taxon>Actinopterygii</taxon>
        <taxon>Neopterygii</taxon>
        <taxon>Teleostei</taxon>
        <taxon>Neoteleostei</taxon>
        <taxon>Acanthomorphata</taxon>
        <taxon>Anabantaria</taxon>
        <taxon>Anabantiformes</taxon>
        <taxon>Channoidei</taxon>
        <taxon>Channidae</taxon>
        <taxon>Channa</taxon>
    </lineage>
</organism>